<dbReference type="Proteomes" id="UP000482800">
    <property type="component" value="Unassembled WGS sequence"/>
</dbReference>
<evidence type="ECO:0008006" key="3">
    <source>
        <dbReference type="Google" id="ProtNLM"/>
    </source>
</evidence>
<name>A0A6V8JTN1_9ACTN</name>
<dbReference type="EMBL" id="BLPF01000001">
    <property type="protein sequence ID" value="GFJ75873.1"/>
    <property type="molecule type" value="Genomic_DNA"/>
</dbReference>
<sequence>MSLRYALRMRWLAFGTFDVERHPRVAVLIEGLRASGDEVVEVNAPLRLSTAARVAMLRQPWRLPLLAWRLATCWTRLAVAARRERRRQAPDAVLVGYLGHFDVRLARLLFRSTPIALDHLVSAAGTAEDRALAGSGGIKHRLMRWIDRTALRRADVVIVDTVEQGATLPADAAERSVVVPVGASDVWFKAGEAHTGDAGVAREPGVVHRAGAPLRVIFVGLFTPLHGTATIGEALAELAGDDRIAFTMVGTGQDYDRCRELASANPRVTWLDWVPGADLPDLVAGHDVSLGIFGTTDKATRVVPTKVYQGLAAGCVVVTSDTAPQRNALDDTAVLVPPGDAAALAEALRSLADDRDRLAKLKSSGQLYAAERFGPDAVVAPLRRSVAHLEFGHRHR</sequence>
<dbReference type="Pfam" id="PF13692">
    <property type="entry name" value="Glyco_trans_1_4"/>
    <property type="match status" value="1"/>
</dbReference>
<comment type="caution">
    <text evidence="1">The sequence shown here is derived from an EMBL/GenBank/DDBJ whole genome shotgun (WGS) entry which is preliminary data.</text>
</comment>
<dbReference type="PANTHER" id="PTHR12526">
    <property type="entry name" value="GLYCOSYLTRANSFERASE"/>
    <property type="match status" value="1"/>
</dbReference>
<reference evidence="1 2" key="2">
    <citation type="submission" date="2020-03" db="EMBL/GenBank/DDBJ databases">
        <authorList>
            <person name="Ichikawa N."/>
            <person name="Kimura A."/>
            <person name="Kitahashi Y."/>
            <person name="Uohara A."/>
        </authorList>
    </citation>
    <scope>NUCLEOTIDE SEQUENCE [LARGE SCALE GENOMIC DNA]</scope>
    <source>
        <strain evidence="1 2">NBRC 108639</strain>
    </source>
</reference>
<proteinExistence type="predicted"/>
<dbReference type="PANTHER" id="PTHR12526:SF636">
    <property type="entry name" value="BLL3647 PROTEIN"/>
    <property type="match status" value="1"/>
</dbReference>
<keyword evidence="2" id="KW-1185">Reference proteome</keyword>
<organism evidence="1 2">
    <name type="scientific">Phytohabitans houttuyneae</name>
    <dbReference type="NCBI Taxonomy" id="1076126"/>
    <lineage>
        <taxon>Bacteria</taxon>
        <taxon>Bacillati</taxon>
        <taxon>Actinomycetota</taxon>
        <taxon>Actinomycetes</taxon>
        <taxon>Micromonosporales</taxon>
        <taxon>Micromonosporaceae</taxon>
    </lineage>
</organism>
<dbReference type="SUPFAM" id="SSF53756">
    <property type="entry name" value="UDP-Glycosyltransferase/glycogen phosphorylase"/>
    <property type="match status" value="1"/>
</dbReference>
<reference evidence="1 2" key="1">
    <citation type="submission" date="2020-03" db="EMBL/GenBank/DDBJ databases">
        <title>Whole genome shotgun sequence of Phytohabitans houttuyneae NBRC 108639.</title>
        <authorList>
            <person name="Komaki H."/>
            <person name="Tamura T."/>
        </authorList>
    </citation>
    <scope>NUCLEOTIDE SEQUENCE [LARGE SCALE GENOMIC DNA]</scope>
    <source>
        <strain evidence="1 2">NBRC 108639</strain>
    </source>
</reference>
<dbReference type="GO" id="GO:0016757">
    <property type="term" value="F:glycosyltransferase activity"/>
    <property type="evidence" value="ECO:0007669"/>
    <property type="project" value="TreeGrafter"/>
</dbReference>
<dbReference type="AlphaFoldDB" id="A0A6V8JTN1"/>
<dbReference type="Gene3D" id="3.40.50.2000">
    <property type="entry name" value="Glycogen Phosphorylase B"/>
    <property type="match status" value="1"/>
</dbReference>
<accession>A0A6V8JTN1</accession>
<evidence type="ECO:0000313" key="2">
    <source>
        <dbReference type="Proteomes" id="UP000482800"/>
    </source>
</evidence>
<protein>
    <recommendedName>
        <fullName evidence="3">Glycosyltransferase subfamily 4-like N-terminal domain-containing protein</fullName>
    </recommendedName>
</protein>
<evidence type="ECO:0000313" key="1">
    <source>
        <dbReference type="EMBL" id="GFJ75873.1"/>
    </source>
</evidence>
<gene>
    <name evidence="1" type="ORF">Phou_000530</name>
</gene>